<protein>
    <submittedName>
        <fullName evidence="2">Uncharacterized protein</fullName>
    </submittedName>
</protein>
<keyword evidence="3" id="KW-1185">Reference proteome</keyword>
<dbReference type="EMBL" id="RWGY01000039">
    <property type="protein sequence ID" value="TVU12580.1"/>
    <property type="molecule type" value="Genomic_DNA"/>
</dbReference>
<accession>A0A5J9TMP3</accession>
<keyword evidence="1" id="KW-1133">Transmembrane helix</keyword>
<feature type="transmembrane region" description="Helical" evidence="1">
    <location>
        <begin position="274"/>
        <end position="296"/>
    </location>
</feature>
<evidence type="ECO:0000313" key="2">
    <source>
        <dbReference type="EMBL" id="TVU12580.1"/>
    </source>
</evidence>
<comment type="caution">
    <text evidence="2">The sequence shown here is derived from an EMBL/GenBank/DDBJ whole genome shotgun (WGS) entry which is preliminary data.</text>
</comment>
<name>A0A5J9TMP3_9POAL</name>
<keyword evidence="1" id="KW-0472">Membrane</keyword>
<feature type="transmembrane region" description="Helical" evidence="1">
    <location>
        <begin position="20"/>
        <end position="39"/>
    </location>
</feature>
<feature type="transmembrane region" description="Helical" evidence="1">
    <location>
        <begin position="102"/>
        <end position="119"/>
    </location>
</feature>
<dbReference type="AlphaFoldDB" id="A0A5J9TMP3"/>
<feature type="transmembrane region" description="Helical" evidence="1">
    <location>
        <begin position="160"/>
        <end position="184"/>
    </location>
</feature>
<feature type="transmembrane region" description="Helical" evidence="1">
    <location>
        <begin position="244"/>
        <end position="262"/>
    </location>
</feature>
<dbReference type="OrthoDB" id="720569at2759"/>
<dbReference type="Gramene" id="TVU12580">
    <property type="protein sequence ID" value="TVU12580"/>
    <property type="gene ID" value="EJB05_46231"/>
</dbReference>
<feature type="transmembrane region" description="Helical" evidence="1">
    <location>
        <begin position="126"/>
        <end position="148"/>
    </location>
</feature>
<feature type="transmembrane region" description="Helical" evidence="1">
    <location>
        <begin position="383"/>
        <end position="403"/>
    </location>
</feature>
<feature type="transmembrane region" description="Helical" evidence="1">
    <location>
        <begin position="205"/>
        <end position="224"/>
    </location>
</feature>
<keyword evidence="1" id="KW-0812">Transmembrane</keyword>
<proteinExistence type="predicted"/>
<dbReference type="Proteomes" id="UP000324897">
    <property type="component" value="Chromosome 3"/>
</dbReference>
<sequence length="406" mass="40650">MDPASSTPPAVVVDEGEAAPAPAAAAAAPAALAVLAVAPRARAAALPSRATVAKVLFVLGCATVALALFGMTLNPADPAGFLGPCKPTDEEAADLRSASMKLLLAAATQVLGATVAVVVPEQPFAVCAAVLGALTGMRVSFFLPALLMCHLEGAATVFSYGMFIGMLLLRFASASSPLCLEASSYLPLRSMKSRCSVFSTGSSELLLLAAAAQLIGATTARYTAAYPFTIFACALADLAVDMPAAAPAAPAAAFAVVSVPMARARASLPASRGAVAKALFVLGCAAAALALFGMTLNTSDSAGFLGPCAPTAEEAADLRSESKKLLLSALTQVFGATLAVVAPSPPLAVSAAVFGLATGMRISSFVPALLMCHLHGAATIVSYWTFIAVMWVTLVVSGFAAALGGN</sequence>
<organism evidence="2 3">
    <name type="scientific">Eragrostis curvula</name>
    <name type="common">weeping love grass</name>
    <dbReference type="NCBI Taxonomy" id="38414"/>
    <lineage>
        <taxon>Eukaryota</taxon>
        <taxon>Viridiplantae</taxon>
        <taxon>Streptophyta</taxon>
        <taxon>Embryophyta</taxon>
        <taxon>Tracheophyta</taxon>
        <taxon>Spermatophyta</taxon>
        <taxon>Magnoliopsida</taxon>
        <taxon>Liliopsida</taxon>
        <taxon>Poales</taxon>
        <taxon>Poaceae</taxon>
        <taxon>PACMAD clade</taxon>
        <taxon>Chloridoideae</taxon>
        <taxon>Eragrostideae</taxon>
        <taxon>Eragrostidinae</taxon>
        <taxon>Eragrostis</taxon>
    </lineage>
</organism>
<gene>
    <name evidence="2" type="ORF">EJB05_46231</name>
</gene>
<evidence type="ECO:0000313" key="3">
    <source>
        <dbReference type="Proteomes" id="UP000324897"/>
    </source>
</evidence>
<reference evidence="2 3" key="1">
    <citation type="journal article" date="2019" name="Sci. Rep.">
        <title>A high-quality genome of Eragrostis curvula grass provides insights into Poaceae evolution and supports new strategies to enhance forage quality.</title>
        <authorList>
            <person name="Carballo J."/>
            <person name="Santos B.A.C.M."/>
            <person name="Zappacosta D."/>
            <person name="Garbus I."/>
            <person name="Selva J.P."/>
            <person name="Gallo C.A."/>
            <person name="Diaz A."/>
            <person name="Albertini E."/>
            <person name="Caccamo M."/>
            <person name="Echenique V."/>
        </authorList>
    </citation>
    <scope>NUCLEOTIDE SEQUENCE [LARGE SCALE GENOMIC DNA]</scope>
    <source>
        <strain evidence="3">cv. Victoria</strain>
        <tissue evidence="2">Leaf</tissue>
    </source>
</reference>
<evidence type="ECO:0000256" key="1">
    <source>
        <dbReference type="SAM" id="Phobius"/>
    </source>
</evidence>
<feature type="transmembrane region" description="Helical" evidence="1">
    <location>
        <begin position="51"/>
        <end position="73"/>
    </location>
</feature>